<sequence>MGAVLRSVSTALTRLSFLLGSQECVDVPRNPPLLCVCLHSLGFSQAGPTCPLCLFACLQLYLHKHAFLTWALGGGVAVLVSGTSWLLNPVPEGSLGIFRIFVSLQNLRLGAAVLVRGRLFRRKNGCLGLEGPDCPRARFLVASPCFAPQPPQNHLYLYLSLGECL</sequence>
<dbReference type="EMBL" id="JABWUV010000006">
    <property type="protein sequence ID" value="KAF6349107.1"/>
    <property type="molecule type" value="Genomic_DNA"/>
</dbReference>
<protein>
    <submittedName>
        <fullName evidence="2">Uncharacterized protein</fullName>
    </submittedName>
</protein>
<name>A0A7J7XHB9_MYOMY</name>
<reference evidence="2 3" key="1">
    <citation type="journal article" date="2020" name="Nature">
        <title>Six reference-quality genomes reveal evolution of bat adaptations.</title>
        <authorList>
            <person name="Jebb D."/>
            <person name="Huang Z."/>
            <person name="Pippel M."/>
            <person name="Hughes G.M."/>
            <person name="Lavrichenko K."/>
            <person name="Devanna P."/>
            <person name="Winkler S."/>
            <person name="Jermiin L.S."/>
            <person name="Skirmuntt E.C."/>
            <person name="Katzourakis A."/>
            <person name="Burkitt-Gray L."/>
            <person name="Ray D.A."/>
            <person name="Sullivan K.A.M."/>
            <person name="Roscito J.G."/>
            <person name="Kirilenko B.M."/>
            <person name="Davalos L.M."/>
            <person name="Corthals A.P."/>
            <person name="Power M.L."/>
            <person name="Jones G."/>
            <person name="Ransome R.D."/>
            <person name="Dechmann D.K.N."/>
            <person name="Locatelli A.G."/>
            <person name="Puechmaille S.J."/>
            <person name="Fedrigo O."/>
            <person name="Jarvis E.D."/>
            <person name="Hiller M."/>
            <person name="Vernes S.C."/>
            <person name="Myers E.W."/>
            <person name="Teeling E.C."/>
        </authorList>
    </citation>
    <scope>NUCLEOTIDE SEQUENCE [LARGE SCALE GENOMIC DNA]</scope>
    <source>
        <strain evidence="2">MMyoMyo1</strain>
        <tissue evidence="2">Flight muscle</tissue>
    </source>
</reference>
<keyword evidence="3" id="KW-1185">Reference proteome</keyword>
<feature type="signal peptide" evidence="1">
    <location>
        <begin position="1"/>
        <end position="20"/>
    </location>
</feature>
<keyword evidence="1" id="KW-0732">Signal</keyword>
<accession>A0A7J7XHB9</accession>
<comment type="caution">
    <text evidence="2">The sequence shown here is derived from an EMBL/GenBank/DDBJ whole genome shotgun (WGS) entry which is preliminary data.</text>
</comment>
<dbReference type="AlphaFoldDB" id="A0A7J7XHB9"/>
<feature type="chain" id="PRO_5029694936" evidence="1">
    <location>
        <begin position="21"/>
        <end position="165"/>
    </location>
</feature>
<evidence type="ECO:0000313" key="2">
    <source>
        <dbReference type="EMBL" id="KAF6349107.1"/>
    </source>
</evidence>
<evidence type="ECO:0000313" key="3">
    <source>
        <dbReference type="Proteomes" id="UP000527355"/>
    </source>
</evidence>
<proteinExistence type="predicted"/>
<gene>
    <name evidence="2" type="ORF">mMyoMyo1_011663</name>
</gene>
<dbReference type="Proteomes" id="UP000527355">
    <property type="component" value="Unassembled WGS sequence"/>
</dbReference>
<evidence type="ECO:0000256" key="1">
    <source>
        <dbReference type="SAM" id="SignalP"/>
    </source>
</evidence>
<organism evidence="2 3">
    <name type="scientific">Myotis myotis</name>
    <name type="common">Greater mouse-eared bat</name>
    <name type="synonym">Vespertilio myotis</name>
    <dbReference type="NCBI Taxonomy" id="51298"/>
    <lineage>
        <taxon>Eukaryota</taxon>
        <taxon>Metazoa</taxon>
        <taxon>Chordata</taxon>
        <taxon>Craniata</taxon>
        <taxon>Vertebrata</taxon>
        <taxon>Euteleostomi</taxon>
        <taxon>Mammalia</taxon>
        <taxon>Eutheria</taxon>
        <taxon>Laurasiatheria</taxon>
        <taxon>Chiroptera</taxon>
        <taxon>Yangochiroptera</taxon>
        <taxon>Vespertilionidae</taxon>
        <taxon>Myotis</taxon>
    </lineage>
</organism>